<dbReference type="Proteomes" id="UP000229011">
    <property type="component" value="Unassembled WGS sequence"/>
</dbReference>
<dbReference type="EMBL" id="PEQY01000001">
    <property type="protein sequence ID" value="PIM79530.1"/>
    <property type="molecule type" value="Genomic_DNA"/>
</dbReference>
<reference evidence="1 2" key="1">
    <citation type="submission" date="2017-11" db="EMBL/GenBank/DDBJ databases">
        <title>Genome sequencing of Fusobacterium periodonticum KCOM 1259.</title>
        <authorList>
            <person name="Kook J.-K."/>
            <person name="Park S.-N."/>
            <person name="Lim Y.K."/>
        </authorList>
    </citation>
    <scope>NUCLEOTIDE SEQUENCE [LARGE SCALE GENOMIC DNA]</scope>
    <source>
        <strain evidence="1 2">KCOM 1259</strain>
    </source>
</reference>
<organism evidence="1 2">
    <name type="scientific">Fusobacterium pseudoperiodonticum</name>
    <dbReference type="NCBI Taxonomy" id="2663009"/>
    <lineage>
        <taxon>Bacteria</taxon>
        <taxon>Fusobacteriati</taxon>
        <taxon>Fusobacteriota</taxon>
        <taxon>Fusobacteriia</taxon>
        <taxon>Fusobacteriales</taxon>
        <taxon>Fusobacteriaceae</taxon>
        <taxon>Fusobacterium</taxon>
    </lineage>
</organism>
<evidence type="ECO:0000313" key="2">
    <source>
        <dbReference type="Proteomes" id="UP000229011"/>
    </source>
</evidence>
<dbReference type="RefSeq" id="WP_099958249.1">
    <property type="nucleotide sequence ID" value="NZ_CP024701.1"/>
</dbReference>
<dbReference type="AlphaFoldDB" id="A0A2G9EF24"/>
<dbReference type="GeneID" id="93327496"/>
<accession>A0A2G9EF24</accession>
<comment type="caution">
    <text evidence="1">The sequence shown here is derived from an EMBL/GenBank/DDBJ whole genome shotgun (WGS) entry which is preliminary data.</text>
</comment>
<sequence length="71" mass="8660">MEDRIHFKLDDIHLEKNNNITSLKELYKYIVKDLLEVITLYNTEEQKLIPTYISFNNNLNEKIRIFEKTEE</sequence>
<proteinExistence type="predicted"/>
<gene>
    <name evidence="1" type="ORF">CTM71_03360</name>
</gene>
<evidence type="ECO:0000313" key="1">
    <source>
        <dbReference type="EMBL" id="PIM79530.1"/>
    </source>
</evidence>
<name>A0A2G9EF24_9FUSO</name>
<protein>
    <submittedName>
        <fullName evidence="1">Uncharacterized protein</fullName>
    </submittedName>
</protein>